<proteinExistence type="predicted"/>
<feature type="signal peptide" evidence="1">
    <location>
        <begin position="1"/>
        <end position="15"/>
    </location>
</feature>
<evidence type="ECO:0000256" key="1">
    <source>
        <dbReference type="SAM" id="SignalP"/>
    </source>
</evidence>
<keyword evidence="3" id="KW-1185">Reference proteome</keyword>
<dbReference type="EMBL" id="JAKKPZ010000025">
    <property type="protein sequence ID" value="KAI1710569.1"/>
    <property type="molecule type" value="Genomic_DNA"/>
</dbReference>
<reference evidence="2" key="1">
    <citation type="submission" date="2022-01" db="EMBL/GenBank/DDBJ databases">
        <title>Genome Sequence Resource for Two Populations of Ditylenchus destructor, the Migratory Endoparasitic Phytonematode.</title>
        <authorList>
            <person name="Zhang H."/>
            <person name="Lin R."/>
            <person name="Xie B."/>
        </authorList>
    </citation>
    <scope>NUCLEOTIDE SEQUENCE</scope>
    <source>
        <strain evidence="2">BazhouSP</strain>
    </source>
</reference>
<dbReference type="Proteomes" id="UP001201812">
    <property type="component" value="Unassembled WGS sequence"/>
</dbReference>
<accession>A0AAD4R532</accession>
<protein>
    <submittedName>
        <fullName evidence="2">Uncharacterized protein</fullName>
    </submittedName>
</protein>
<comment type="caution">
    <text evidence="2">The sequence shown here is derived from an EMBL/GenBank/DDBJ whole genome shotgun (WGS) entry which is preliminary data.</text>
</comment>
<name>A0AAD4R532_9BILA</name>
<organism evidence="2 3">
    <name type="scientific">Ditylenchus destructor</name>
    <dbReference type="NCBI Taxonomy" id="166010"/>
    <lineage>
        <taxon>Eukaryota</taxon>
        <taxon>Metazoa</taxon>
        <taxon>Ecdysozoa</taxon>
        <taxon>Nematoda</taxon>
        <taxon>Chromadorea</taxon>
        <taxon>Rhabditida</taxon>
        <taxon>Tylenchina</taxon>
        <taxon>Tylenchomorpha</taxon>
        <taxon>Sphaerularioidea</taxon>
        <taxon>Anguinidae</taxon>
        <taxon>Anguininae</taxon>
        <taxon>Ditylenchus</taxon>
    </lineage>
</organism>
<keyword evidence="1" id="KW-0732">Signal</keyword>
<feature type="chain" id="PRO_5042002972" evidence="1">
    <location>
        <begin position="16"/>
        <end position="156"/>
    </location>
</feature>
<gene>
    <name evidence="2" type="ORF">DdX_10629</name>
</gene>
<sequence>MKIVLLSLIFPLCLAYPSIGQGDTRAGAGLDRHDAEALQDYCIHANLAPARSKCTEVTGPGFVFRFQTDDEFDDSPLIDPSVICSKMLKFFKCLYETFSICGDPTARYFLKMRAYIKLPPDFRKNEACQKAIEYRARGGPQIDISANASANGNVKN</sequence>
<evidence type="ECO:0000313" key="2">
    <source>
        <dbReference type="EMBL" id="KAI1710569.1"/>
    </source>
</evidence>
<evidence type="ECO:0000313" key="3">
    <source>
        <dbReference type="Proteomes" id="UP001201812"/>
    </source>
</evidence>
<dbReference type="AlphaFoldDB" id="A0AAD4R532"/>